<dbReference type="EMBL" id="BLQM01000635">
    <property type="protein sequence ID" value="GMH95873.1"/>
    <property type="molecule type" value="Genomic_DNA"/>
</dbReference>
<evidence type="ECO:0000256" key="1">
    <source>
        <dbReference type="SAM" id="Coils"/>
    </source>
</evidence>
<dbReference type="Gene3D" id="1.10.287.1490">
    <property type="match status" value="1"/>
</dbReference>
<organism evidence="3 4">
    <name type="scientific">Triparma laevis f. inornata</name>
    <dbReference type="NCBI Taxonomy" id="1714386"/>
    <lineage>
        <taxon>Eukaryota</taxon>
        <taxon>Sar</taxon>
        <taxon>Stramenopiles</taxon>
        <taxon>Ochrophyta</taxon>
        <taxon>Bolidophyceae</taxon>
        <taxon>Parmales</taxon>
        <taxon>Triparmaceae</taxon>
        <taxon>Triparma</taxon>
    </lineage>
</organism>
<protein>
    <submittedName>
        <fullName evidence="3">Uncharacterized protein</fullName>
    </submittedName>
</protein>
<name>A0A9W7C059_9STRA</name>
<gene>
    <name evidence="3" type="ORF">TL16_g13245</name>
</gene>
<accession>A0A9W7C059</accession>
<dbReference type="AlphaFoldDB" id="A0A9W7C059"/>
<evidence type="ECO:0000256" key="2">
    <source>
        <dbReference type="SAM" id="MobiDB-lite"/>
    </source>
</evidence>
<feature type="compositionally biased region" description="Polar residues" evidence="2">
    <location>
        <begin position="64"/>
        <end position="88"/>
    </location>
</feature>
<feature type="coiled-coil region" evidence="1">
    <location>
        <begin position="122"/>
        <end position="170"/>
    </location>
</feature>
<evidence type="ECO:0000313" key="3">
    <source>
        <dbReference type="EMBL" id="GMH95873.1"/>
    </source>
</evidence>
<keyword evidence="1" id="KW-0175">Coiled coil</keyword>
<feature type="compositionally biased region" description="Basic residues" evidence="2">
    <location>
        <begin position="89"/>
        <end position="102"/>
    </location>
</feature>
<feature type="coiled-coil region" evidence="1">
    <location>
        <begin position="195"/>
        <end position="271"/>
    </location>
</feature>
<reference evidence="4" key="1">
    <citation type="journal article" date="2023" name="Commun. Biol.">
        <title>Genome analysis of Parmales, the sister group of diatoms, reveals the evolutionary specialization of diatoms from phago-mixotrophs to photoautotrophs.</title>
        <authorList>
            <person name="Ban H."/>
            <person name="Sato S."/>
            <person name="Yoshikawa S."/>
            <person name="Yamada K."/>
            <person name="Nakamura Y."/>
            <person name="Ichinomiya M."/>
            <person name="Sato N."/>
            <person name="Blanc-Mathieu R."/>
            <person name="Endo H."/>
            <person name="Kuwata A."/>
            <person name="Ogata H."/>
        </authorList>
    </citation>
    <scope>NUCLEOTIDE SEQUENCE [LARGE SCALE GENOMIC DNA]</scope>
</reference>
<dbReference type="SUPFAM" id="SSF57997">
    <property type="entry name" value="Tropomyosin"/>
    <property type="match status" value="1"/>
</dbReference>
<sequence length="304" mass="34488">MVDNQVYDLPLPNESPPSHSLLHRNPSAVHVDNSQVLKARKALQRRINDENRSVNLDSSDDESNAFTTSSVDSSSLPPRNPTIVNVTTRKSRRHQRRSRPSHSPHSPHSPQPHPHHPNPKILNNLQQTLHQLKHNLKASEQSNAEKISTISKLEREKLAMTDKITDLRTKLSSTNDRVGQLKAILSQKHNSDEVVQDLERTTSALERRLDNRENEIMALIRENDNLKKNQVSLESAASHSQKMAKVAEENLRFMESRAKAAEDEMRQMAARYNSDLAGVSNKVDEIEATNSYLRGKVREKVARK</sequence>
<proteinExistence type="predicted"/>
<feature type="region of interest" description="Disordered" evidence="2">
    <location>
        <begin position="1"/>
        <end position="121"/>
    </location>
</feature>
<dbReference type="Proteomes" id="UP001162640">
    <property type="component" value="Unassembled WGS sequence"/>
</dbReference>
<comment type="caution">
    <text evidence="3">The sequence shown here is derived from an EMBL/GenBank/DDBJ whole genome shotgun (WGS) entry which is preliminary data.</text>
</comment>
<evidence type="ECO:0000313" key="4">
    <source>
        <dbReference type="Proteomes" id="UP001162640"/>
    </source>
</evidence>